<reference evidence="2" key="2">
    <citation type="submission" date="2023-01" db="EMBL/GenBank/DDBJ databases">
        <authorList>
            <person name="Sun Q."/>
            <person name="Evtushenko L."/>
        </authorList>
    </citation>
    <scope>NUCLEOTIDE SEQUENCE</scope>
    <source>
        <strain evidence="2">VKM Ac-1321</strain>
    </source>
</reference>
<comment type="caution">
    <text evidence="2">The sequence shown here is derived from an EMBL/GenBank/DDBJ whole genome shotgun (WGS) entry which is preliminary data.</text>
</comment>
<name>A0A9W6NKR3_9ACTN</name>
<feature type="region of interest" description="Disordered" evidence="1">
    <location>
        <begin position="1"/>
        <end position="34"/>
    </location>
</feature>
<dbReference type="EMBL" id="BSFP01000014">
    <property type="protein sequence ID" value="GLL01195.1"/>
    <property type="molecule type" value="Genomic_DNA"/>
</dbReference>
<dbReference type="InterPro" id="IPR053191">
    <property type="entry name" value="DcsG_Biosynth_Enzyme"/>
</dbReference>
<proteinExistence type="predicted"/>
<sequence length="325" mass="35009">MPARRGYSRGVTQDPNQHNVHQDPDRDTSPSNATRAAARVALVTCAELPDLDEDDRSLIPALAALGIPAEPVAWDAAGVDWAAYDLAVVRNTWDYAKRRAEFTAWARSVPNLANPAAVIEWNTDKRYLRELAAAGLPIVPTTWVEPGDAFVPEGTGEIVVKPAVSAGSIDTGRYDLATQAPLVAKEVRRLQDAGRLVMIQPYLDAVDTAGETALLYFAGEFSHAIRKGAILTGPYVEGSQLYQHEEISPRTPSAQEHALAARVLEALPVPAADLLYTRVDLLPSPDGPVVIEVELAEPSLFFGYAPGSADRFAAAVQRRLGRSDG</sequence>
<dbReference type="AlphaFoldDB" id="A0A9W6NKR3"/>
<evidence type="ECO:0000313" key="2">
    <source>
        <dbReference type="EMBL" id="GLL01195.1"/>
    </source>
</evidence>
<dbReference type="PANTHER" id="PTHR39217">
    <property type="match status" value="1"/>
</dbReference>
<keyword evidence="3" id="KW-1185">Reference proteome</keyword>
<accession>A0A9W6NKR3</accession>
<dbReference type="SUPFAM" id="SSF56059">
    <property type="entry name" value="Glutathione synthetase ATP-binding domain-like"/>
    <property type="match status" value="1"/>
</dbReference>
<dbReference type="Proteomes" id="UP001143480">
    <property type="component" value="Unassembled WGS sequence"/>
</dbReference>
<gene>
    <name evidence="2" type="ORF">GCM10017581_029360</name>
</gene>
<evidence type="ECO:0000313" key="3">
    <source>
        <dbReference type="Proteomes" id="UP001143480"/>
    </source>
</evidence>
<reference evidence="2" key="1">
    <citation type="journal article" date="2014" name="Int. J. Syst. Evol. Microbiol.">
        <title>Complete genome sequence of Corynebacterium casei LMG S-19264T (=DSM 44701T), isolated from a smear-ripened cheese.</title>
        <authorList>
            <consortium name="US DOE Joint Genome Institute (JGI-PGF)"/>
            <person name="Walter F."/>
            <person name="Albersmeier A."/>
            <person name="Kalinowski J."/>
            <person name="Ruckert C."/>
        </authorList>
    </citation>
    <scope>NUCLEOTIDE SEQUENCE</scope>
    <source>
        <strain evidence="2">VKM Ac-1321</strain>
    </source>
</reference>
<organism evidence="2 3">
    <name type="scientific">Dactylosporangium matsuzakiense</name>
    <dbReference type="NCBI Taxonomy" id="53360"/>
    <lineage>
        <taxon>Bacteria</taxon>
        <taxon>Bacillati</taxon>
        <taxon>Actinomycetota</taxon>
        <taxon>Actinomycetes</taxon>
        <taxon>Micromonosporales</taxon>
        <taxon>Micromonosporaceae</taxon>
        <taxon>Dactylosporangium</taxon>
    </lineage>
</organism>
<protein>
    <submittedName>
        <fullName evidence="2">ATP-grasp domain-containing protein</fullName>
    </submittedName>
</protein>
<evidence type="ECO:0000256" key="1">
    <source>
        <dbReference type="SAM" id="MobiDB-lite"/>
    </source>
</evidence>
<dbReference type="PANTHER" id="PTHR39217:SF1">
    <property type="entry name" value="GLUTATHIONE SYNTHETASE"/>
    <property type="match status" value="1"/>
</dbReference>
<feature type="compositionally biased region" description="Polar residues" evidence="1">
    <location>
        <begin position="10"/>
        <end position="19"/>
    </location>
</feature>